<dbReference type="RefSeq" id="WP_266338602.1">
    <property type="nucleotide sequence ID" value="NZ_JAPKNK010000003.1"/>
</dbReference>
<feature type="domain" description="Putative exodeoxyribonuclease 8 PDDEXK-like" evidence="1">
    <location>
        <begin position="48"/>
        <end position="282"/>
    </location>
</feature>
<dbReference type="InterPro" id="IPR024432">
    <property type="entry name" value="Put_RecE_PDDEXK-like_dom"/>
</dbReference>
<evidence type="ECO:0000313" key="2">
    <source>
        <dbReference type="EMBL" id="MCX5569642.1"/>
    </source>
</evidence>
<dbReference type="EMBL" id="JAPKNK010000003">
    <property type="protein sequence ID" value="MCX5569642.1"/>
    <property type="molecule type" value="Genomic_DNA"/>
</dbReference>
<gene>
    <name evidence="2" type="ORF">OSH07_10605</name>
</gene>
<proteinExistence type="predicted"/>
<dbReference type="Gene3D" id="3.90.320.10">
    <property type="match status" value="1"/>
</dbReference>
<name>A0A9X3ILA2_9HYPH</name>
<protein>
    <submittedName>
        <fullName evidence="2">PD-(D/E)XK nuclease-like domain-containing protein</fullName>
    </submittedName>
</protein>
<dbReference type="InterPro" id="IPR011604">
    <property type="entry name" value="PDDEXK-like_dom_sf"/>
</dbReference>
<evidence type="ECO:0000259" key="1">
    <source>
        <dbReference type="Pfam" id="PF12684"/>
    </source>
</evidence>
<evidence type="ECO:0000313" key="3">
    <source>
        <dbReference type="Proteomes" id="UP001144805"/>
    </source>
</evidence>
<dbReference type="Pfam" id="PF12684">
    <property type="entry name" value="DUF3799"/>
    <property type="match status" value="1"/>
</dbReference>
<accession>A0A9X3ILA2</accession>
<dbReference type="AlphaFoldDB" id="A0A9X3ILA2"/>
<keyword evidence="3" id="KW-1185">Reference proteome</keyword>
<comment type="caution">
    <text evidence="2">The sequence shown here is derived from an EMBL/GenBank/DDBJ whole genome shotgun (WGS) entry which is preliminary data.</text>
</comment>
<dbReference type="Proteomes" id="UP001144805">
    <property type="component" value="Unassembled WGS sequence"/>
</dbReference>
<organism evidence="2 3">
    <name type="scientific">Kaistia nematophila</name>
    <dbReference type="NCBI Taxonomy" id="2994654"/>
    <lineage>
        <taxon>Bacteria</taxon>
        <taxon>Pseudomonadati</taxon>
        <taxon>Pseudomonadota</taxon>
        <taxon>Alphaproteobacteria</taxon>
        <taxon>Hyphomicrobiales</taxon>
        <taxon>Kaistiaceae</taxon>
        <taxon>Kaistia</taxon>
    </lineage>
</organism>
<sequence length="313" mass="33851">MLVQAIPAPDGVITSKGCYVDLDIERYHGQCTDGPSISSSGLRTIFIDSPAHYWKSSAINPNRIPYVPTEPMVLGKAAHHLLLGERDFGRLFTVRLAKAPDGRDWNGNNASCRAWLAEQAHAGLTVLTSGQIEAIRGMHASLQAHPLITAGILDGAIEHSMIWQDEETGIWLKARPDAIPTASGDFADLKTAAGVAPEDLSRAVSDGRLDMQAALVKWGAKAVLGIEMNDFALVFVEKTPPHCVEVRVIRPDHIEEAEGDLRAAIRLFAKCLKTNTWPGPGGTSVDPAPIGLSDFARRRAADRRAFIQQEIAA</sequence>
<reference evidence="2" key="1">
    <citation type="submission" date="2022-11" db="EMBL/GenBank/DDBJ databases">
        <title>Biodiversity and phylogenetic relationships of bacteria.</title>
        <authorList>
            <person name="Machado R.A.R."/>
            <person name="Bhat A."/>
            <person name="Loulou A."/>
            <person name="Kallel S."/>
        </authorList>
    </citation>
    <scope>NUCLEOTIDE SEQUENCE</scope>
    <source>
        <strain evidence="2">K-TC2</strain>
    </source>
</reference>